<gene>
    <name evidence="1" type="ORF">HMPREF9141_0859</name>
</gene>
<reference evidence="1 2" key="1">
    <citation type="submission" date="2011-01" db="EMBL/GenBank/DDBJ databases">
        <authorList>
            <person name="Muzny D."/>
            <person name="Qin X."/>
            <person name="Deng J."/>
            <person name="Jiang H."/>
            <person name="Liu Y."/>
            <person name="Qu J."/>
            <person name="Song X.-Z."/>
            <person name="Zhang L."/>
            <person name="Thornton R."/>
            <person name="Coyle M."/>
            <person name="Francisco L."/>
            <person name="Jackson L."/>
            <person name="Javaid M."/>
            <person name="Korchina V."/>
            <person name="Kovar C."/>
            <person name="Mata R."/>
            <person name="Mathew T."/>
            <person name="Ngo R."/>
            <person name="Nguyen L."/>
            <person name="Nguyen N."/>
            <person name="Okwuonu G."/>
            <person name="Ongeri F."/>
            <person name="Pham C."/>
            <person name="Simmons D."/>
            <person name="Wilczek-Boney K."/>
            <person name="Hale W."/>
            <person name="Jakkamsetti A."/>
            <person name="Pham P."/>
            <person name="Ruth R."/>
            <person name="San Lucas F."/>
            <person name="Warren J."/>
            <person name="Zhang J."/>
            <person name="Zhao Z."/>
            <person name="Zhou C."/>
            <person name="Zhu D."/>
            <person name="Lee S."/>
            <person name="Bess C."/>
            <person name="Blankenburg K."/>
            <person name="Forbes L."/>
            <person name="Fu Q."/>
            <person name="Gubbala S."/>
            <person name="Hirani K."/>
            <person name="Jayaseelan J.C."/>
            <person name="Lara F."/>
            <person name="Munidasa M."/>
            <person name="Palculict T."/>
            <person name="Patil S."/>
            <person name="Pu L.-L."/>
            <person name="Saada N."/>
            <person name="Tang L."/>
            <person name="Weissenberger G."/>
            <person name="Zhu Y."/>
            <person name="Hemphill L."/>
            <person name="Shang Y."/>
            <person name="Youmans B."/>
            <person name="Ayvaz T."/>
            <person name="Ross M."/>
            <person name="Santibanez J."/>
            <person name="Aqrawi P."/>
            <person name="Gross S."/>
            <person name="Joshi V."/>
            <person name="Fowler G."/>
            <person name="Nazareth L."/>
            <person name="Reid J."/>
            <person name="Worley K."/>
            <person name="Petrosino J."/>
            <person name="Highlander S."/>
            <person name="Gibbs R."/>
        </authorList>
    </citation>
    <scope>NUCLEOTIDE SEQUENCE [LARGE SCALE GENOMIC DNA]</scope>
    <source>
        <strain evidence="1 2">DSM 16608</strain>
    </source>
</reference>
<dbReference type="Proteomes" id="UP000005697">
    <property type="component" value="Unassembled WGS sequence"/>
</dbReference>
<name>F0F5J3_9BACT</name>
<proteinExistence type="predicted"/>
<dbReference type="STRING" id="888743.HMPREF9141_0859"/>
<dbReference type="EMBL" id="AEWX01000013">
    <property type="protein sequence ID" value="EGC20612.1"/>
    <property type="molecule type" value="Genomic_DNA"/>
</dbReference>
<dbReference type="AlphaFoldDB" id="F0F5J3"/>
<comment type="caution">
    <text evidence="1">The sequence shown here is derived from an EMBL/GenBank/DDBJ whole genome shotgun (WGS) entry which is preliminary data.</text>
</comment>
<protein>
    <submittedName>
        <fullName evidence="1">Uncharacterized protein</fullName>
    </submittedName>
</protein>
<evidence type="ECO:0000313" key="1">
    <source>
        <dbReference type="EMBL" id="EGC20612.1"/>
    </source>
</evidence>
<organism evidence="1 2">
    <name type="scientific">Prevotella multiformis DSM 16608</name>
    <dbReference type="NCBI Taxonomy" id="888743"/>
    <lineage>
        <taxon>Bacteria</taxon>
        <taxon>Pseudomonadati</taxon>
        <taxon>Bacteroidota</taxon>
        <taxon>Bacteroidia</taxon>
        <taxon>Bacteroidales</taxon>
        <taxon>Prevotellaceae</taxon>
        <taxon>Prevotella</taxon>
    </lineage>
</organism>
<keyword evidence="2" id="KW-1185">Reference proteome</keyword>
<sequence>MTGWYGKHLPGQQSLYTTFNCPVSDVKSLSRKMTEGKDKGIC</sequence>
<dbReference type="HOGENOM" id="CLU_3255849_0_0_10"/>
<accession>F0F5J3</accession>
<evidence type="ECO:0000313" key="2">
    <source>
        <dbReference type="Proteomes" id="UP000005697"/>
    </source>
</evidence>